<dbReference type="FunCoup" id="C1FFI2">
    <property type="interactions" value="85"/>
</dbReference>
<dbReference type="Gene3D" id="3.30.950.10">
    <property type="entry name" value="Methyltransferase, Cobalt-precorrin-4 Transmethylase, Domain 2"/>
    <property type="match status" value="1"/>
</dbReference>
<evidence type="ECO:0000256" key="1">
    <source>
        <dbReference type="ARBA" id="ARBA00022490"/>
    </source>
</evidence>
<dbReference type="InterPro" id="IPR000878">
    <property type="entry name" value="4pyrrol_Mease"/>
</dbReference>
<keyword evidence="9" id="KW-1185">Reference proteome</keyword>
<feature type="region of interest" description="Disordered" evidence="6">
    <location>
        <begin position="1"/>
        <end position="31"/>
    </location>
</feature>
<dbReference type="Proteomes" id="UP000002009">
    <property type="component" value="Chromosome 8"/>
</dbReference>
<dbReference type="InterPro" id="IPR014776">
    <property type="entry name" value="4pyrrole_Mease_sub2"/>
</dbReference>
<evidence type="ECO:0000256" key="3">
    <source>
        <dbReference type="ARBA" id="ARBA00022603"/>
    </source>
</evidence>
<evidence type="ECO:0000256" key="2">
    <source>
        <dbReference type="ARBA" id="ARBA00022552"/>
    </source>
</evidence>
<accession>C1FFI2</accession>
<keyword evidence="1" id="KW-0963">Cytoplasm</keyword>
<dbReference type="GO" id="GO:0008168">
    <property type="term" value="F:methyltransferase activity"/>
    <property type="evidence" value="ECO:0007669"/>
    <property type="project" value="UniProtKB-KW"/>
</dbReference>
<evidence type="ECO:0000313" key="8">
    <source>
        <dbReference type="EMBL" id="ACO69089.1"/>
    </source>
</evidence>
<keyword evidence="3" id="KW-0489">Methyltransferase</keyword>
<dbReference type="GeneID" id="8245750"/>
<dbReference type="InterPro" id="IPR008189">
    <property type="entry name" value="rRNA_ssu_MeTfrase_I"/>
</dbReference>
<dbReference type="RefSeq" id="XP_002507831.1">
    <property type="nucleotide sequence ID" value="XM_002507785.1"/>
</dbReference>
<dbReference type="Gene3D" id="3.40.1010.10">
    <property type="entry name" value="Cobalt-precorrin-4 Transmethylase, Domain 1"/>
    <property type="match status" value="1"/>
</dbReference>
<dbReference type="InterPro" id="IPR014777">
    <property type="entry name" value="4pyrrole_Mease_sub1"/>
</dbReference>
<dbReference type="OrthoDB" id="289942at2759"/>
<feature type="domain" description="Tetrapyrrole methylase" evidence="7">
    <location>
        <begin position="70"/>
        <end position="257"/>
    </location>
</feature>
<dbReference type="CDD" id="cd11648">
    <property type="entry name" value="RsmI"/>
    <property type="match status" value="1"/>
</dbReference>
<dbReference type="SUPFAM" id="SSF53790">
    <property type="entry name" value="Tetrapyrrole methylase"/>
    <property type="match status" value="1"/>
</dbReference>
<dbReference type="PANTHER" id="PTHR46111:SF1">
    <property type="entry name" value="RIBOSOMAL RNA SMALL SUBUNIT METHYLTRANSFERASE I"/>
    <property type="match status" value="1"/>
</dbReference>
<evidence type="ECO:0000256" key="4">
    <source>
        <dbReference type="ARBA" id="ARBA00022679"/>
    </source>
</evidence>
<dbReference type="FunFam" id="3.40.1010.10:FF:000007">
    <property type="entry name" value="Ribosomal RNA small subunit methyltransferase I"/>
    <property type="match status" value="1"/>
</dbReference>
<feature type="compositionally biased region" description="Acidic residues" evidence="6">
    <location>
        <begin position="1"/>
        <end position="10"/>
    </location>
</feature>
<dbReference type="GO" id="GO:0006364">
    <property type="term" value="P:rRNA processing"/>
    <property type="evidence" value="ECO:0007669"/>
    <property type="project" value="UniProtKB-KW"/>
</dbReference>
<dbReference type="InParanoid" id="C1FFI2"/>
<protein>
    <recommendedName>
        <fullName evidence="7">Tetrapyrrole methylase domain-containing protein</fullName>
    </recommendedName>
</protein>
<dbReference type="GO" id="GO:0032259">
    <property type="term" value="P:methylation"/>
    <property type="evidence" value="ECO:0007669"/>
    <property type="project" value="UniProtKB-KW"/>
</dbReference>
<dbReference type="InterPro" id="IPR035996">
    <property type="entry name" value="4pyrrol_Methylase_sf"/>
</dbReference>
<evidence type="ECO:0000313" key="9">
    <source>
        <dbReference type="Proteomes" id="UP000002009"/>
    </source>
</evidence>
<dbReference type="NCBIfam" id="TIGR00096">
    <property type="entry name" value="16S rRNA (cytidine(1402)-2'-O)-methyltransferase"/>
    <property type="match status" value="1"/>
</dbReference>
<proteinExistence type="predicted"/>
<reference evidence="8 9" key="1">
    <citation type="journal article" date="2009" name="Science">
        <title>Green evolution and dynamic adaptations revealed by genomes of the marine picoeukaryotes Micromonas.</title>
        <authorList>
            <person name="Worden A.Z."/>
            <person name="Lee J.H."/>
            <person name="Mock T."/>
            <person name="Rouze P."/>
            <person name="Simmons M.P."/>
            <person name="Aerts A.L."/>
            <person name="Allen A.E."/>
            <person name="Cuvelier M.L."/>
            <person name="Derelle E."/>
            <person name="Everett M.V."/>
            <person name="Foulon E."/>
            <person name="Grimwood J."/>
            <person name="Gundlach H."/>
            <person name="Henrissat B."/>
            <person name="Napoli C."/>
            <person name="McDonald S.M."/>
            <person name="Parker M.S."/>
            <person name="Rombauts S."/>
            <person name="Salamov A."/>
            <person name="Von Dassow P."/>
            <person name="Badger J.H."/>
            <person name="Coutinho P.M."/>
            <person name="Demir E."/>
            <person name="Dubchak I."/>
            <person name="Gentemann C."/>
            <person name="Eikrem W."/>
            <person name="Gready J.E."/>
            <person name="John U."/>
            <person name="Lanier W."/>
            <person name="Lindquist E.A."/>
            <person name="Lucas S."/>
            <person name="Mayer K.F."/>
            <person name="Moreau H."/>
            <person name="Not F."/>
            <person name="Otillar R."/>
            <person name="Panaud O."/>
            <person name="Pangilinan J."/>
            <person name="Paulsen I."/>
            <person name="Piegu B."/>
            <person name="Poliakov A."/>
            <person name="Robbens S."/>
            <person name="Schmutz J."/>
            <person name="Toulza E."/>
            <person name="Wyss T."/>
            <person name="Zelensky A."/>
            <person name="Zhou K."/>
            <person name="Armbrust E.V."/>
            <person name="Bhattacharya D."/>
            <person name="Goodenough U.W."/>
            <person name="Van de Peer Y."/>
            <person name="Grigoriev I.V."/>
        </authorList>
    </citation>
    <scope>NUCLEOTIDE SEQUENCE [LARGE SCALE GENOMIC DNA]</scope>
    <source>
        <strain evidence="9">RCC299 / NOUM17</strain>
    </source>
</reference>
<keyword evidence="2" id="KW-0698">rRNA processing</keyword>
<organism evidence="8 9">
    <name type="scientific">Micromonas commoda (strain RCC299 / NOUM17 / CCMP2709)</name>
    <name type="common">Picoplanktonic green alga</name>
    <dbReference type="NCBI Taxonomy" id="296587"/>
    <lineage>
        <taxon>Eukaryota</taxon>
        <taxon>Viridiplantae</taxon>
        <taxon>Chlorophyta</taxon>
        <taxon>Mamiellophyceae</taxon>
        <taxon>Mamiellales</taxon>
        <taxon>Mamiellaceae</taxon>
        <taxon>Micromonas</taxon>
    </lineage>
</organism>
<dbReference type="eggNOG" id="ENOG502QQ7V">
    <property type="taxonomic scope" value="Eukaryota"/>
</dbReference>
<gene>
    <name evidence="8" type="ORF">MICPUN_101770</name>
</gene>
<keyword evidence="4" id="KW-0808">Transferase</keyword>
<dbReference type="KEGG" id="mis:MICPUN_101770"/>
<sequence length="263" mass="28262">MEDWDDDDEDPLHSVGGVHSDDEDDAAAFVDRDEDGRPLYNQLPGGIGARALALGYNPRTAEDPVLEPGLYLVGTPIGNLEDITLRALRILRSADAVLCEDTRHTKRLLARYSIEPLKLVSYHAHNERRRREPLLDKMRRGASLALVSDAGTPGVADPGADIAAACAEEGIAVFPIPGPSAAAAAVAMAGIPVDEGFTFCGFLPPKSGARRKKLETLRPIKGSLVAFVPPHKLVNTLKDCAEALGDRNCCVCREMTKHVSSHV</sequence>
<dbReference type="AlphaFoldDB" id="C1FFI2"/>
<evidence type="ECO:0000259" key="7">
    <source>
        <dbReference type="Pfam" id="PF00590"/>
    </source>
</evidence>
<dbReference type="STRING" id="296587.C1FFI2"/>
<evidence type="ECO:0000256" key="6">
    <source>
        <dbReference type="SAM" id="MobiDB-lite"/>
    </source>
</evidence>
<keyword evidence="5" id="KW-0949">S-adenosyl-L-methionine</keyword>
<dbReference type="PANTHER" id="PTHR46111">
    <property type="entry name" value="RIBOSOMAL RNA SMALL SUBUNIT METHYLTRANSFERASE I"/>
    <property type="match status" value="1"/>
</dbReference>
<dbReference type="Pfam" id="PF00590">
    <property type="entry name" value="TP_methylase"/>
    <property type="match status" value="1"/>
</dbReference>
<evidence type="ECO:0000256" key="5">
    <source>
        <dbReference type="ARBA" id="ARBA00022691"/>
    </source>
</evidence>
<name>C1FFI2_MICCC</name>
<dbReference type="EMBL" id="CP001575">
    <property type="protein sequence ID" value="ACO69089.1"/>
    <property type="molecule type" value="Genomic_DNA"/>
</dbReference>